<comment type="caution">
    <text evidence="2">The sequence shown here is derived from an EMBL/GenBank/DDBJ whole genome shotgun (WGS) entry which is preliminary data.</text>
</comment>
<evidence type="ECO:0000313" key="2">
    <source>
        <dbReference type="EMBL" id="GHO58418.1"/>
    </source>
</evidence>
<feature type="domain" description="SnoaL-like" evidence="1">
    <location>
        <begin position="21"/>
        <end position="128"/>
    </location>
</feature>
<organism evidence="2 3">
    <name type="scientific">Ktedonobacter robiniae</name>
    <dbReference type="NCBI Taxonomy" id="2778365"/>
    <lineage>
        <taxon>Bacteria</taxon>
        <taxon>Bacillati</taxon>
        <taxon>Chloroflexota</taxon>
        <taxon>Ktedonobacteria</taxon>
        <taxon>Ktedonobacterales</taxon>
        <taxon>Ktedonobacteraceae</taxon>
        <taxon>Ktedonobacter</taxon>
    </lineage>
</organism>
<reference evidence="2 3" key="1">
    <citation type="journal article" date="2021" name="Int. J. Syst. Evol. Microbiol.">
        <title>Reticulibacter mediterranei gen. nov., sp. nov., within the new family Reticulibacteraceae fam. nov., and Ktedonospora formicarum gen. nov., sp. nov., Ktedonobacter robiniae sp. nov., Dictyobacter formicarum sp. nov. and Dictyobacter arantiisoli sp. nov., belonging to the class Ktedonobacteria.</title>
        <authorList>
            <person name="Yabe S."/>
            <person name="Zheng Y."/>
            <person name="Wang C.M."/>
            <person name="Sakai Y."/>
            <person name="Abe K."/>
            <person name="Yokota A."/>
            <person name="Donadio S."/>
            <person name="Cavaletti L."/>
            <person name="Monciardini P."/>
        </authorList>
    </citation>
    <scope>NUCLEOTIDE SEQUENCE [LARGE SCALE GENOMIC DNA]</scope>
    <source>
        <strain evidence="2 3">SOSP1-30</strain>
    </source>
</reference>
<evidence type="ECO:0000259" key="1">
    <source>
        <dbReference type="Pfam" id="PF13474"/>
    </source>
</evidence>
<keyword evidence="3" id="KW-1185">Reference proteome</keyword>
<protein>
    <recommendedName>
        <fullName evidence="1">SnoaL-like domain-containing protein</fullName>
    </recommendedName>
</protein>
<dbReference type="Gene3D" id="3.10.450.50">
    <property type="match status" value="1"/>
</dbReference>
<dbReference type="Proteomes" id="UP000654345">
    <property type="component" value="Unassembled WGS sequence"/>
</dbReference>
<dbReference type="InterPro" id="IPR037401">
    <property type="entry name" value="SnoaL-like"/>
</dbReference>
<proteinExistence type="predicted"/>
<dbReference type="Pfam" id="PF13474">
    <property type="entry name" value="SnoaL_3"/>
    <property type="match status" value="1"/>
</dbReference>
<dbReference type="InterPro" id="IPR032710">
    <property type="entry name" value="NTF2-like_dom_sf"/>
</dbReference>
<evidence type="ECO:0000313" key="3">
    <source>
        <dbReference type="Proteomes" id="UP000654345"/>
    </source>
</evidence>
<dbReference type="RefSeq" id="WP_201374710.1">
    <property type="nucleotide sequence ID" value="NZ_BNJG01000003.1"/>
</dbReference>
<name>A0ABQ3V0F4_9CHLR</name>
<dbReference type="SUPFAM" id="SSF54427">
    <property type="entry name" value="NTF2-like"/>
    <property type="match status" value="1"/>
</dbReference>
<sequence>MSTTDDFDQAVTQMREANQRLLEGDPTHYSASWSHSDDVTIFGGFGSYEKGWNQVGPRLEWVASRYSGGHDTFELISTGMSGDLAYLIYLQNGVVRVDGQEEYSPLALRVTEIFRHEEGIWKLLHRHADPVAGKDRVHNNLSQIDR</sequence>
<dbReference type="EMBL" id="BNJG01000003">
    <property type="protein sequence ID" value="GHO58418.1"/>
    <property type="molecule type" value="Genomic_DNA"/>
</dbReference>
<gene>
    <name evidence="2" type="ORF">KSB_68930</name>
</gene>
<accession>A0ABQ3V0F4</accession>